<dbReference type="AlphaFoldDB" id="A0A448X0Q7"/>
<keyword evidence="3" id="KW-1185">Reference proteome</keyword>
<dbReference type="Proteomes" id="UP000784294">
    <property type="component" value="Unassembled WGS sequence"/>
</dbReference>
<sequence>MGHSDLRSRHQLQRLARRGRKTHWKYASKNLPGLGPEPAVVVTTFLHKRRCAPSRIGRQVGIMSSGIGQSSHAPRSDMSTAE</sequence>
<comment type="caution">
    <text evidence="2">The sequence shown here is derived from an EMBL/GenBank/DDBJ whole genome shotgun (WGS) entry which is preliminary data.</text>
</comment>
<evidence type="ECO:0000313" key="2">
    <source>
        <dbReference type="EMBL" id="VEL25004.1"/>
    </source>
</evidence>
<dbReference type="EMBL" id="CAAALY010071099">
    <property type="protein sequence ID" value="VEL25004.1"/>
    <property type="molecule type" value="Genomic_DNA"/>
</dbReference>
<feature type="compositionally biased region" description="Polar residues" evidence="1">
    <location>
        <begin position="66"/>
        <end position="82"/>
    </location>
</feature>
<reference evidence="2" key="1">
    <citation type="submission" date="2018-11" db="EMBL/GenBank/DDBJ databases">
        <authorList>
            <consortium name="Pathogen Informatics"/>
        </authorList>
    </citation>
    <scope>NUCLEOTIDE SEQUENCE</scope>
</reference>
<proteinExistence type="predicted"/>
<accession>A0A448X0Q7</accession>
<feature type="region of interest" description="Disordered" evidence="1">
    <location>
        <begin position="60"/>
        <end position="82"/>
    </location>
</feature>
<gene>
    <name evidence="2" type="ORF">PXEA_LOCUS18444</name>
</gene>
<evidence type="ECO:0000256" key="1">
    <source>
        <dbReference type="SAM" id="MobiDB-lite"/>
    </source>
</evidence>
<evidence type="ECO:0000313" key="3">
    <source>
        <dbReference type="Proteomes" id="UP000784294"/>
    </source>
</evidence>
<protein>
    <submittedName>
        <fullName evidence="2">Uncharacterized protein</fullName>
    </submittedName>
</protein>
<organism evidence="2 3">
    <name type="scientific">Protopolystoma xenopodis</name>
    <dbReference type="NCBI Taxonomy" id="117903"/>
    <lineage>
        <taxon>Eukaryota</taxon>
        <taxon>Metazoa</taxon>
        <taxon>Spiralia</taxon>
        <taxon>Lophotrochozoa</taxon>
        <taxon>Platyhelminthes</taxon>
        <taxon>Monogenea</taxon>
        <taxon>Polyopisthocotylea</taxon>
        <taxon>Polystomatidea</taxon>
        <taxon>Polystomatidae</taxon>
        <taxon>Protopolystoma</taxon>
    </lineage>
</organism>
<name>A0A448X0Q7_9PLAT</name>